<evidence type="ECO:0000313" key="3">
    <source>
        <dbReference type="Proteomes" id="UP000250140"/>
    </source>
</evidence>
<keyword evidence="1" id="KW-0812">Transmembrane</keyword>
<protein>
    <submittedName>
        <fullName evidence="2">Uncharacterized protein</fullName>
    </submittedName>
</protein>
<evidence type="ECO:0000256" key="1">
    <source>
        <dbReference type="SAM" id="Phobius"/>
    </source>
</evidence>
<evidence type="ECO:0000313" key="2">
    <source>
        <dbReference type="EMBL" id="OCL09781.1"/>
    </source>
</evidence>
<dbReference type="AlphaFoldDB" id="A0A8E2F3A2"/>
<keyword evidence="3" id="KW-1185">Reference proteome</keyword>
<feature type="transmembrane region" description="Helical" evidence="1">
    <location>
        <begin position="19"/>
        <end position="37"/>
    </location>
</feature>
<accession>A0A8E2F3A2</accession>
<sequence>MAWGIAFGLGTGENLQGTVLSSMPGFVGISLALSSAAHRIMRWPQKSADYVWYCCKCGDGPLSYCHGFATCGHHRCTACQVEADRK</sequence>
<reference evidence="2 3" key="1">
    <citation type="journal article" date="2016" name="Nat. Commun.">
        <title>Ectomycorrhizal ecology is imprinted in the genome of the dominant symbiotic fungus Cenococcum geophilum.</title>
        <authorList>
            <consortium name="DOE Joint Genome Institute"/>
            <person name="Peter M."/>
            <person name="Kohler A."/>
            <person name="Ohm R.A."/>
            <person name="Kuo A."/>
            <person name="Krutzmann J."/>
            <person name="Morin E."/>
            <person name="Arend M."/>
            <person name="Barry K.W."/>
            <person name="Binder M."/>
            <person name="Choi C."/>
            <person name="Clum A."/>
            <person name="Copeland A."/>
            <person name="Grisel N."/>
            <person name="Haridas S."/>
            <person name="Kipfer T."/>
            <person name="LaButti K."/>
            <person name="Lindquist E."/>
            <person name="Lipzen A."/>
            <person name="Maire R."/>
            <person name="Meier B."/>
            <person name="Mihaltcheva S."/>
            <person name="Molinier V."/>
            <person name="Murat C."/>
            <person name="Poggeler S."/>
            <person name="Quandt C.A."/>
            <person name="Sperisen C."/>
            <person name="Tritt A."/>
            <person name="Tisserant E."/>
            <person name="Crous P.W."/>
            <person name="Henrissat B."/>
            <person name="Nehls U."/>
            <person name="Egli S."/>
            <person name="Spatafora J.W."/>
            <person name="Grigoriev I.V."/>
            <person name="Martin F.M."/>
        </authorList>
    </citation>
    <scope>NUCLEOTIDE SEQUENCE [LARGE SCALE GENOMIC DNA]</scope>
    <source>
        <strain evidence="2 3">CBS 207.34</strain>
    </source>
</reference>
<proteinExistence type="predicted"/>
<keyword evidence="1" id="KW-0472">Membrane</keyword>
<dbReference type="OrthoDB" id="3800809at2759"/>
<dbReference type="EMBL" id="KV749362">
    <property type="protein sequence ID" value="OCL09781.1"/>
    <property type="molecule type" value="Genomic_DNA"/>
</dbReference>
<dbReference type="Proteomes" id="UP000250140">
    <property type="component" value="Unassembled WGS sequence"/>
</dbReference>
<organism evidence="2 3">
    <name type="scientific">Glonium stellatum</name>
    <dbReference type="NCBI Taxonomy" id="574774"/>
    <lineage>
        <taxon>Eukaryota</taxon>
        <taxon>Fungi</taxon>
        <taxon>Dikarya</taxon>
        <taxon>Ascomycota</taxon>
        <taxon>Pezizomycotina</taxon>
        <taxon>Dothideomycetes</taxon>
        <taxon>Pleosporomycetidae</taxon>
        <taxon>Gloniales</taxon>
        <taxon>Gloniaceae</taxon>
        <taxon>Glonium</taxon>
    </lineage>
</organism>
<keyword evidence="1" id="KW-1133">Transmembrane helix</keyword>
<name>A0A8E2F3A2_9PEZI</name>
<gene>
    <name evidence="2" type="ORF">AOQ84DRAFT_13800</name>
</gene>